<name>A0A521BF91_9ACTN</name>
<keyword evidence="3" id="KW-1185">Reference proteome</keyword>
<dbReference type="RefSeq" id="WP_185938134.1">
    <property type="nucleotide sequence ID" value="NZ_FXTJ01000001.1"/>
</dbReference>
<evidence type="ECO:0000313" key="2">
    <source>
        <dbReference type="EMBL" id="SMO45380.1"/>
    </source>
</evidence>
<gene>
    <name evidence="2" type="ORF">SAMN06273567_101692</name>
</gene>
<sequence length="114" mass="11494">MARRAAARVAAEVVSVDAGLVAEWSGSRDGVLVSLGAADPPLVVTRQLLQVAAFLAALGGLSFAVEVIADAGTRETLVRDLVVRADVAPEGAQGPAGSGPHAGSRGRVARRRTG</sequence>
<accession>A0A521BF91</accession>
<dbReference type="EMBL" id="FXTJ01000001">
    <property type="protein sequence ID" value="SMO45380.1"/>
    <property type="molecule type" value="Genomic_DNA"/>
</dbReference>
<evidence type="ECO:0000313" key="3">
    <source>
        <dbReference type="Proteomes" id="UP000317484"/>
    </source>
</evidence>
<protein>
    <submittedName>
        <fullName evidence="2">Uncharacterized protein</fullName>
    </submittedName>
</protein>
<feature type="region of interest" description="Disordered" evidence="1">
    <location>
        <begin position="89"/>
        <end position="114"/>
    </location>
</feature>
<dbReference type="Proteomes" id="UP000317484">
    <property type="component" value="Unassembled WGS sequence"/>
</dbReference>
<evidence type="ECO:0000256" key="1">
    <source>
        <dbReference type="SAM" id="MobiDB-lite"/>
    </source>
</evidence>
<proteinExistence type="predicted"/>
<dbReference type="AlphaFoldDB" id="A0A521BF91"/>
<reference evidence="2 3" key="1">
    <citation type="submission" date="2017-05" db="EMBL/GenBank/DDBJ databases">
        <authorList>
            <person name="Varghese N."/>
            <person name="Submissions S."/>
        </authorList>
    </citation>
    <scope>NUCLEOTIDE SEQUENCE [LARGE SCALE GENOMIC DNA]</scope>
    <source>
        <strain evidence="2 3">DSM 46834</strain>
    </source>
</reference>
<organism evidence="2 3">
    <name type="scientific">Geodermatophilus aquaeductus</name>
    <dbReference type="NCBI Taxonomy" id="1564161"/>
    <lineage>
        <taxon>Bacteria</taxon>
        <taxon>Bacillati</taxon>
        <taxon>Actinomycetota</taxon>
        <taxon>Actinomycetes</taxon>
        <taxon>Geodermatophilales</taxon>
        <taxon>Geodermatophilaceae</taxon>
        <taxon>Geodermatophilus</taxon>
    </lineage>
</organism>